<sequence length="302" mass="33751">MEERTKVWPGILTYAQIFSKIIPGKIGTLTCRGEFEGLKAIHLACGHVPEPYRWGTFTDRGTENGFLIVEFLRIMKQPADPDSLATILADLHRKSRSPTGKFGFHISTCHTLNIQAINFWTDSWCELFSSHFSHILSLAETGLQWPNFDQISQLVLHKVVPRLLLPLQSDGRTIKPVLVHGDCWDGNTAITADGRAVFYDVAAFYGHNEYDLGDWRAPRHAVSNEAYVNAYKKKIPPSEPGLTPDPLTVEVLADAIFSGRLGQSEFALLVNLEYLQCSFCSRFNTEGNASCSIPNIFSGNDY</sequence>
<accession>A0A9P4K3P4</accession>
<dbReference type="Pfam" id="PF03881">
    <property type="entry name" value="Fructosamin_kin"/>
    <property type="match status" value="1"/>
</dbReference>
<dbReference type="OrthoDB" id="5772781at2759"/>
<evidence type="ECO:0000256" key="1">
    <source>
        <dbReference type="ARBA" id="ARBA00011961"/>
    </source>
</evidence>
<dbReference type="Proteomes" id="UP000800093">
    <property type="component" value="Unassembled WGS sequence"/>
</dbReference>
<dbReference type="InterPro" id="IPR016477">
    <property type="entry name" value="Fructo-/Ketosamine-3-kinase"/>
</dbReference>
<dbReference type="PANTHER" id="PTHR12149:SF8">
    <property type="entry name" value="PROTEIN-RIBULOSAMINE 3-KINASE"/>
    <property type="match status" value="1"/>
</dbReference>
<comment type="caution">
    <text evidence="3">The sequence shown here is derived from an EMBL/GenBank/DDBJ whole genome shotgun (WGS) entry which is preliminary data.</text>
</comment>
<gene>
    <name evidence="3" type="ORF">CC78DRAFT_607636</name>
</gene>
<dbReference type="AlphaFoldDB" id="A0A9P4K3P4"/>
<keyword evidence="4" id="KW-1185">Reference proteome</keyword>
<organism evidence="3 4">
    <name type="scientific">Lojkania enalia</name>
    <dbReference type="NCBI Taxonomy" id="147567"/>
    <lineage>
        <taxon>Eukaryota</taxon>
        <taxon>Fungi</taxon>
        <taxon>Dikarya</taxon>
        <taxon>Ascomycota</taxon>
        <taxon>Pezizomycotina</taxon>
        <taxon>Dothideomycetes</taxon>
        <taxon>Pleosporomycetidae</taxon>
        <taxon>Pleosporales</taxon>
        <taxon>Pleosporales incertae sedis</taxon>
        <taxon>Lojkania</taxon>
    </lineage>
</organism>
<name>A0A9P4K3P4_9PLEO</name>
<proteinExistence type="predicted"/>
<protein>
    <recommendedName>
        <fullName evidence="1">protein-ribulosamine 3-kinase</fullName>
        <ecNumber evidence="1">2.7.1.172</ecNumber>
    </recommendedName>
</protein>
<evidence type="ECO:0000313" key="3">
    <source>
        <dbReference type="EMBL" id="KAF2261548.1"/>
    </source>
</evidence>
<dbReference type="InterPro" id="IPR011009">
    <property type="entry name" value="Kinase-like_dom_sf"/>
</dbReference>
<dbReference type="PANTHER" id="PTHR12149">
    <property type="entry name" value="FRUCTOSAMINE 3 KINASE-RELATED PROTEIN"/>
    <property type="match status" value="1"/>
</dbReference>
<dbReference type="Gene3D" id="3.90.1200.10">
    <property type="match status" value="1"/>
</dbReference>
<evidence type="ECO:0000313" key="4">
    <source>
        <dbReference type="Proteomes" id="UP000800093"/>
    </source>
</evidence>
<comment type="catalytic activity">
    <reaction evidence="2">
        <text>N(6)-D-ribulosyl-L-lysyl-[protein] + ATP = N(6)-(3-O-phospho-D-ribulosyl)-L-lysyl-[protein] + ADP + H(+)</text>
        <dbReference type="Rhea" id="RHEA:48432"/>
        <dbReference type="Rhea" id="RHEA-COMP:12103"/>
        <dbReference type="Rhea" id="RHEA-COMP:12104"/>
        <dbReference type="ChEBI" id="CHEBI:15378"/>
        <dbReference type="ChEBI" id="CHEBI:30616"/>
        <dbReference type="ChEBI" id="CHEBI:90418"/>
        <dbReference type="ChEBI" id="CHEBI:90420"/>
        <dbReference type="ChEBI" id="CHEBI:456216"/>
        <dbReference type="EC" id="2.7.1.172"/>
    </reaction>
    <physiologicalReaction direction="left-to-right" evidence="2">
        <dbReference type="Rhea" id="RHEA:48433"/>
    </physiologicalReaction>
</comment>
<reference evidence="4" key="1">
    <citation type="journal article" date="2020" name="Stud. Mycol.">
        <title>101 Dothideomycetes genomes: A test case for predicting lifestyles and emergence of pathogens.</title>
        <authorList>
            <person name="Haridas S."/>
            <person name="Albert R."/>
            <person name="Binder M."/>
            <person name="Bloem J."/>
            <person name="LaButti K."/>
            <person name="Salamov A."/>
            <person name="Andreopoulos B."/>
            <person name="Baker S."/>
            <person name="Barry K."/>
            <person name="Bills G."/>
            <person name="Bluhm B."/>
            <person name="Cannon C."/>
            <person name="Castanera R."/>
            <person name="Culley D."/>
            <person name="Daum C."/>
            <person name="Ezra D."/>
            <person name="Gonzalez J."/>
            <person name="Henrissat B."/>
            <person name="Kuo A."/>
            <person name="Liang C."/>
            <person name="Lipzen A."/>
            <person name="Lutzoni F."/>
            <person name="Magnuson J."/>
            <person name="Mondo S."/>
            <person name="Nolan M."/>
            <person name="Ohm R."/>
            <person name="Pangilinan J."/>
            <person name="Park H.-J."/>
            <person name="Ramirez L."/>
            <person name="Alfaro M."/>
            <person name="Sun H."/>
            <person name="Tritt A."/>
            <person name="Yoshinaga Y."/>
            <person name="Zwiers L.-H."/>
            <person name="Turgeon B."/>
            <person name="Goodwin S."/>
            <person name="Spatafora J."/>
            <person name="Crous P."/>
            <person name="Grigoriev I."/>
        </authorList>
    </citation>
    <scope>NUCLEOTIDE SEQUENCE [LARGE SCALE GENOMIC DNA]</scope>
    <source>
        <strain evidence="4">CBS 304.66</strain>
    </source>
</reference>
<dbReference type="EC" id="2.7.1.172" evidence="1"/>
<dbReference type="GO" id="GO:0102193">
    <property type="term" value="F:protein-ribulosamine 3-kinase activity"/>
    <property type="evidence" value="ECO:0007669"/>
    <property type="project" value="UniProtKB-EC"/>
</dbReference>
<dbReference type="SUPFAM" id="SSF56112">
    <property type="entry name" value="Protein kinase-like (PK-like)"/>
    <property type="match status" value="1"/>
</dbReference>
<evidence type="ECO:0000256" key="2">
    <source>
        <dbReference type="ARBA" id="ARBA00048655"/>
    </source>
</evidence>
<dbReference type="EMBL" id="ML986655">
    <property type="protein sequence ID" value="KAF2261548.1"/>
    <property type="molecule type" value="Genomic_DNA"/>
</dbReference>